<evidence type="ECO:0000256" key="2">
    <source>
        <dbReference type="PROSITE-ProRule" id="PRU10007"/>
    </source>
</evidence>
<evidence type="ECO:0000256" key="1">
    <source>
        <dbReference type="ARBA" id="ARBA00023002"/>
    </source>
</evidence>
<dbReference type="AlphaFoldDB" id="A0AAC9HN91"/>
<dbReference type="Pfam" id="PF00171">
    <property type="entry name" value="Aldedh"/>
    <property type="match status" value="1"/>
</dbReference>
<dbReference type="PANTHER" id="PTHR11699">
    <property type="entry name" value="ALDEHYDE DEHYDROGENASE-RELATED"/>
    <property type="match status" value="1"/>
</dbReference>
<keyword evidence="1 3" id="KW-0560">Oxidoreductase</keyword>
<dbReference type="InterPro" id="IPR029510">
    <property type="entry name" value="Ald_DH_CS_GLU"/>
</dbReference>
<dbReference type="KEGG" id="ahm:TL08_07430"/>
<evidence type="ECO:0000259" key="5">
    <source>
        <dbReference type="Pfam" id="PF00171"/>
    </source>
</evidence>
<dbReference type="SUPFAM" id="SSF53720">
    <property type="entry name" value="ALDH-like"/>
    <property type="match status" value="1"/>
</dbReference>
<reference evidence="7" key="1">
    <citation type="submission" date="2016-03" db="EMBL/GenBank/DDBJ databases">
        <title>Complete genome sequence of the type strain Actinoalloteichus hymeniacidonis DSM 45092.</title>
        <authorList>
            <person name="Schaffert L."/>
            <person name="Albersmeier A."/>
            <person name="Winkler A."/>
            <person name="Kalinowski J."/>
            <person name="Zotchev S."/>
            <person name="Ruckert C."/>
        </authorList>
    </citation>
    <scope>NUCLEOTIDE SEQUENCE [LARGE SCALE GENOMIC DNA]</scope>
    <source>
        <strain evidence="7">HPA177(T) (DSM 45092(T))</strain>
    </source>
</reference>
<evidence type="ECO:0000313" key="7">
    <source>
        <dbReference type="Proteomes" id="UP000095210"/>
    </source>
</evidence>
<comment type="similarity">
    <text evidence="3">Belongs to the aldehyde dehydrogenase family.</text>
</comment>
<proteinExistence type="inferred from homology"/>
<organism evidence="6 7">
    <name type="scientific">Actinoalloteichus hymeniacidonis</name>
    <dbReference type="NCBI Taxonomy" id="340345"/>
    <lineage>
        <taxon>Bacteria</taxon>
        <taxon>Bacillati</taxon>
        <taxon>Actinomycetota</taxon>
        <taxon>Actinomycetes</taxon>
        <taxon>Pseudonocardiales</taxon>
        <taxon>Pseudonocardiaceae</taxon>
        <taxon>Actinoalloteichus</taxon>
    </lineage>
</organism>
<dbReference type="InterPro" id="IPR016163">
    <property type="entry name" value="Ald_DH_C"/>
</dbReference>
<dbReference type="RefSeq" id="WP_084642685.1">
    <property type="nucleotide sequence ID" value="NZ_CP014859.1"/>
</dbReference>
<dbReference type="Proteomes" id="UP000095210">
    <property type="component" value="Chromosome"/>
</dbReference>
<accession>A0AAC9HN91</accession>
<feature type="region of interest" description="Disordered" evidence="4">
    <location>
        <begin position="1"/>
        <end position="59"/>
    </location>
</feature>
<dbReference type="InterPro" id="IPR016162">
    <property type="entry name" value="Ald_DH_N"/>
</dbReference>
<evidence type="ECO:0000256" key="4">
    <source>
        <dbReference type="SAM" id="MobiDB-lite"/>
    </source>
</evidence>
<feature type="active site" evidence="2">
    <location>
        <position position="273"/>
    </location>
</feature>
<dbReference type="Gene3D" id="3.40.309.10">
    <property type="entry name" value="Aldehyde Dehydrogenase, Chain A, domain 2"/>
    <property type="match status" value="1"/>
</dbReference>
<dbReference type="InterPro" id="IPR015590">
    <property type="entry name" value="Aldehyde_DH_dom"/>
</dbReference>
<sequence length="527" mass="55455">MQRSEIDQSAQVPPLPADEEAAKAATESTSGDASEQQDEATPSEFASHDPRTGELVGRHPLTTPTRLAEALAVSRLAATWWQELGFAQRRIRLDQWRVSLFRQIEPIAALICAETGKPLDDARLELLMVLEHLRWAAEHAERTLRRRRVATGRLMTNHASTVEYQPYGVVGVIGSAGEPAFAPMGSVVGALAAGNAVILKPSELTPGVAVALAEAFNEVVPEHPVFTVATGDGATGAALCSVGVDKISFVGSAAAAKQVLVDCAQTLTPVAVECGGKDVMLVDSDADLVAAAESAVWGAMSNAGQNSTSLERVYVLDEVADRFVDLVEQRARRLRPGGQPGADLGPVQLPSQVDVIREHLSDAIERGARCLVGGPESLRPPYVEPVILLDVPEDAAVLTERTGGPILVINRVPDLDAAVQAANASAFGLGASVFSASRGEEIAANLRAGMVAVNSAGTIGVVPALALGGTGGSGYGRVRGAAGLHEFAQAKSVTRRRGRPLINALTFGRRAGTVRRLLRLVRMRYGR</sequence>
<dbReference type="EMBL" id="CP014859">
    <property type="protein sequence ID" value="AOS62304.1"/>
    <property type="molecule type" value="Genomic_DNA"/>
</dbReference>
<keyword evidence="7" id="KW-1185">Reference proteome</keyword>
<dbReference type="PROSITE" id="PS00687">
    <property type="entry name" value="ALDEHYDE_DEHYDR_GLU"/>
    <property type="match status" value="1"/>
</dbReference>
<dbReference type="CDD" id="cd07099">
    <property type="entry name" value="ALDH_DDALDH"/>
    <property type="match status" value="1"/>
</dbReference>
<dbReference type="EC" id="1.2.1.3" evidence="6"/>
<name>A0AAC9HN91_9PSEU</name>
<protein>
    <submittedName>
        <fullName evidence="6">NAD-dependent aldehyde dehydrogenase</fullName>
        <ecNumber evidence="6">1.2.1.3</ecNumber>
    </submittedName>
</protein>
<evidence type="ECO:0000313" key="6">
    <source>
        <dbReference type="EMBL" id="AOS62304.1"/>
    </source>
</evidence>
<dbReference type="InterPro" id="IPR016161">
    <property type="entry name" value="Ald_DH/histidinol_DH"/>
</dbReference>
<dbReference type="Gene3D" id="3.40.605.10">
    <property type="entry name" value="Aldehyde Dehydrogenase, Chain A, domain 1"/>
    <property type="match status" value="1"/>
</dbReference>
<dbReference type="GO" id="GO:0004029">
    <property type="term" value="F:aldehyde dehydrogenase (NAD+) activity"/>
    <property type="evidence" value="ECO:0007669"/>
    <property type="project" value="UniProtKB-EC"/>
</dbReference>
<evidence type="ECO:0000256" key="3">
    <source>
        <dbReference type="RuleBase" id="RU003345"/>
    </source>
</evidence>
<feature type="domain" description="Aldehyde dehydrogenase" evidence="5">
    <location>
        <begin position="43"/>
        <end position="493"/>
    </location>
</feature>
<gene>
    <name evidence="6" type="ORF">TL08_07430</name>
</gene>